<evidence type="ECO:0000259" key="3">
    <source>
        <dbReference type="PROSITE" id="PS50885"/>
    </source>
</evidence>
<feature type="domain" description="EAL" evidence="2">
    <location>
        <begin position="407"/>
        <end position="654"/>
    </location>
</feature>
<name>A0A4S1CAK9_9BACT</name>
<evidence type="ECO:0000259" key="4">
    <source>
        <dbReference type="PROSITE" id="PS50887"/>
    </source>
</evidence>
<dbReference type="PANTHER" id="PTHR33121">
    <property type="entry name" value="CYCLIC DI-GMP PHOSPHODIESTERASE PDEF"/>
    <property type="match status" value="1"/>
</dbReference>
<evidence type="ECO:0000313" key="5">
    <source>
        <dbReference type="EMBL" id="TGU70348.1"/>
    </source>
</evidence>
<dbReference type="Pfam" id="PF16448">
    <property type="entry name" value="LapD_MoxY_N"/>
    <property type="match status" value="1"/>
</dbReference>
<evidence type="ECO:0000256" key="1">
    <source>
        <dbReference type="SAM" id="Phobius"/>
    </source>
</evidence>
<dbReference type="SMART" id="SM00267">
    <property type="entry name" value="GGDEF"/>
    <property type="match status" value="1"/>
</dbReference>
<dbReference type="SUPFAM" id="SSF55073">
    <property type="entry name" value="Nucleotide cyclase"/>
    <property type="match status" value="1"/>
</dbReference>
<feature type="domain" description="HAMP" evidence="3">
    <location>
        <begin position="172"/>
        <end position="224"/>
    </location>
</feature>
<dbReference type="CDD" id="cd01949">
    <property type="entry name" value="GGDEF"/>
    <property type="match status" value="1"/>
</dbReference>
<dbReference type="Pfam" id="PF00672">
    <property type="entry name" value="HAMP"/>
    <property type="match status" value="1"/>
</dbReference>
<organism evidence="5 6">
    <name type="scientific">Geomonas terrae</name>
    <dbReference type="NCBI Taxonomy" id="2562681"/>
    <lineage>
        <taxon>Bacteria</taxon>
        <taxon>Pseudomonadati</taxon>
        <taxon>Thermodesulfobacteriota</taxon>
        <taxon>Desulfuromonadia</taxon>
        <taxon>Geobacterales</taxon>
        <taxon>Geobacteraceae</taxon>
        <taxon>Geomonas</taxon>
    </lineage>
</organism>
<dbReference type="SMART" id="SM00304">
    <property type="entry name" value="HAMP"/>
    <property type="match status" value="1"/>
</dbReference>
<dbReference type="Gene3D" id="3.30.110.200">
    <property type="match status" value="1"/>
</dbReference>
<evidence type="ECO:0000313" key="6">
    <source>
        <dbReference type="Proteomes" id="UP000306416"/>
    </source>
</evidence>
<keyword evidence="1" id="KW-1133">Transmembrane helix</keyword>
<feature type="domain" description="GGDEF" evidence="4">
    <location>
        <begin position="264"/>
        <end position="397"/>
    </location>
</feature>
<dbReference type="EMBL" id="SRSC01000005">
    <property type="protein sequence ID" value="TGU70348.1"/>
    <property type="molecule type" value="Genomic_DNA"/>
</dbReference>
<dbReference type="Pfam" id="PF00990">
    <property type="entry name" value="GGDEF"/>
    <property type="match status" value="1"/>
</dbReference>
<dbReference type="InterPro" id="IPR029787">
    <property type="entry name" value="Nucleotide_cyclase"/>
</dbReference>
<dbReference type="SMART" id="SM00052">
    <property type="entry name" value="EAL"/>
    <property type="match status" value="1"/>
</dbReference>
<dbReference type="GO" id="GO:0071111">
    <property type="term" value="F:cyclic-guanylate-specific phosphodiesterase activity"/>
    <property type="evidence" value="ECO:0007669"/>
    <property type="project" value="InterPro"/>
</dbReference>
<dbReference type="Proteomes" id="UP000306416">
    <property type="component" value="Unassembled WGS sequence"/>
</dbReference>
<feature type="transmembrane region" description="Helical" evidence="1">
    <location>
        <begin position="7"/>
        <end position="25"/>
    </location>
</feature>
<dbReference type="InterPro" id="IPR035919">
    <property type="entry name" value="EAL_sf"/>
</dbReference>
<dbReference type="Gene3D" id="3.20.20.450">
    <property type="entry name" value="EAL domain"/>
    <property type="match status" value="1"/>
</dbReference>
<keyword evidence="1" id="KW-0812">Transmembrane</keyword>
<gene>
    <name evidence="5" type="ORF">E4633_19365</name>
</gene>
<dbReference type="PANTHER" id="PTHR33121:SF23">
    <property type="entry name" value="CYCLIC DI-GMP PHOSPHODIESTERASE PDEB"/>
    <property type="match status" value="1"/>
</dbReference>
<dbReference type="InterPro" id="IPR042461">
    <property type="entry name" value="LapD_MoxY_peri_C"/>
</dbReference>
<protein>
    <submittedName>
        <fullName evidence="5">EAL domain-containing protein</fullName>
    </submittedName>
</protein>
<dbReference type="Gene3D" id="3.30.70.270">
    <property type="match status" value="1"/>
</dbReference>
<keyword evidence="1" id="KW-0472">Membrane</keyword>
<dbReference type="InterPro" id="IPR000160">
    <property type="entry name" value="GGDEF_dom"/>
</dbReference>
<dbReference type="InterPro" id="IPR001633">
    <property type="entry name" value="EAL_dom"/>
</dbReference>
<dbReference type="SUPFAM" id="SSF141868">
    <property type="entry name" value="EAL domain-like"/>
    <property type="match status" value="1"/>
</dbReference>
<dbReference type="InterPro" id="IPR032244">
    <property type="entry name" value="LapD_MoxY_N"/>
</dbReference>
<dbReference type="RefSeq" id="WP_135872820.1">
    <property type="nucleotide sequence ID" value="NZ_SRSC01000005.1"/>
</dbReference>
<dbReference type="GO" id="GO:0016020">
    <property type="term" value="C:membrane"/>
    <property type="evidence" value="ECO:0007669"/>
    <property type="project" value="InterPro"/>
</dbReference>
<dbReference type="InterPro" id="IPR043128">
    <property type="entry name" value="Rev_trsase/Diguanyl_cyclase"/>
</dbReference>
<feature type="transmembrane region" description="Helical" evidence="1">
    <location>
        <begin position="154"/>
        <end position="175"/>
    </location>
</feature>
<dbReference type="Gene3D" id="6.20.270.20">
    <property type="entry name" value="LapD/MoxY periplasmic domain"/>
    <property type="match status" value="1"/>
</dbReference>
<dbReference type="AlphaFoldDB" id="A0A4S1CAK9"/>
<dbReference type="PROSITE" id="PS50883">
    <property type="entry name" value="EAL"/>
    <property type="match status" value="1"/>
</dbReference>
<accession>A0A4S1CAK9</accession>
<dbReference type="InterPro" id="IPR003660">
    <property type="entry name" value="HAMP_dom"/>
</dbReference>
<proteinExistence type="predicted"/>
<reference evidence="5 6" key="1">
    <citation type="submission" date="2019-04" db="EMBL/GenBank/DDBJ databases">
        <title>Geobacter oryzae sp. nov., ferric-reducing bacteria isolated from paddy soil.</title>
        <authorList>
            <person name="Xu Z."/>
            <person name="Masuda Y."/>
            <person name="Itoh H."/>
            <person name="Senoo K."/>
        </authorList>
    </citation>
    <scope>NUCLEOTIDE SEQUENCE [LARGE SCALE GENOMIC DNA]</scope>
    <source>
        <strain evidence="5 6">Red111</strain>
    </source>
</reference>
<evidence type="ECO:0000259" key="2">
    <source>
        <dbReference type="PROSITE" id="PS50883"/>
    </source>
</evidence>
<dbReference type="PROSITE" id="PS50887">
    <property type="entry name" value="GGDEF"/>
    <property type="match status" value="1"/>
</dbReference>
<dbReference type="PROSITE" id="PS50885">
    <property type="entry name" value="HAMP"/>
    <property type="match status" value="1"/>
</dbReference>
<dbReference type="GO" id="GO:0007165">
    <property type="term" value="P:signal transduction"/>
    <property type="evidence" value="ECO:0007669"/>
    <property type="project" value="InterPro"/>
</dbReference>
<dbReference type="InterPro" id="IPR050706">
    <property type="entry name" value="Cyclic-di-GMP_PDE-like"/>
</dbReference>
<dbReference type="Pfam" id="PF00563">
    <property type="entry name" value="EAL"/>
    <property type="match status" value="1"/>
</dbReference>
<comment type="caution">
    <text evidence="5">The sequence shown here is derived from an EMBL/GenBank/DDBJ whole genome shotgun (WGS) entry which is preliminary data.</text>
</comment>
<sequence length="654" mass="71767">MTLYRQLIIFTVVLFLLLFTGTWYAKLANTRTFLTDQLESHVQDTATSLALSVSPHVAQKDLTTVEGMINALFDRGYYQRITYTDPRGEVLIDRTLPVKVEDVPQWFVKLVPLKTPEAEADVMAGWNQGGTILVKSHPGYAYETLWNEVISMTVWFAGCAVFMLAAVGIGLKLLLKPLAAVERQADALGRGEYELQDPLPRTREFKSVAEAMNRMTVKVKEMFGEQAARAEGLQERAYHDPLTGIGNRRYFETQVGADLGEGQGRGLLILARVHALEALNTERGLQAGDELLKRVALLLQEAVSGYGDAVLSRLTGGDFGIFLPHHSSAEAEIVATEIASELGRLARERLSLSDNIANLGVAAYEGSVTLSRLLSEADLALSAAQSKGANGWELRAVSGESALPMGQQQWKESLVKALEERRVTLDAQAVIANTKERGVRQLELFARIAQEDGTALDAALFLPIAERLKLVSAIDRMVIEEALRFDFRSIGVERIAVNISPTSLEDEAFRGWLHGYLKGLPAGAPHINFEFSEFAAVQHLEMIREFAAAVRACGHGIGLDHYGRSFSKLGYLKSLRPEYVKIDRAYTGELLSGENDSGFYVASLCSVAHSIDIAVVAEGVESEEQAAVLKELNLDAMQGYFFGRPRPLSSFTAA</sequence>
<dbReference type="CDD" id="cd01948">
    <property type="entry name" value="EAL"/>
    <property type="match status" value="1"/>
</dbReference>
<dbReference type="NCBIfam" id="TIGR00254">
    <property type="entry name" value="GGDEF"/>
    <property type="match status" value="1"/>
</dbReference>
<keyword evidence="6" id="KW-1185">Reference proteome</keyword>